<dbReference type="PANTHER" id="PTHR46910:SF3">
    <property type="entry name" value="HALOTOLERANCE PROTEIN 9-RELATED"/>
    <property type="match status" value="1"/>
</dbReference>
<evidence type="ECO:0000313" key="7">
    <source>
        <dbReference type="Proteomes" id="UP001199106"/>
    </source>
</evidence>
<dbReference type="Proteomes" id="UP001199106">
    <property type="component" value="Unassembled WGS sequence"/>
</dbReference>
<gene>
    <name evidence="6" type="ORF">G6011_08991</name>
</gene>
<keyword evidence="2" id="KW-0479">Metal-binding</keyword>
<evidence type="ECO:0000256" key="2">
    <source>
        <dbReference type="ARBA" id="ARBA00022723"/>
    </source>
</evidence>
<evidence type="ECO:0000256" key="1">
    <source>
        <dbReference type="ARBA" id="ARBA00004123"/>
    </source>
</evidence>
<protein>
    <recommendedName>
        <fullName evidence="8">Transcription factor domain-containing protein</fullName>
    </recommendedName>
</protein>
<accession>A0AAD4IAC8</accession>
<dbReference type="GO" id="GO:0005634">
    <property type="term" value="C:nucleus"/>
    <property type="evidence" value="ECO:0007669"/>
    <property type="project" value="UniProtKB-SubCell"/>
</dbReference>
<keyword evidence="7" id="KW-1185">Reference proteome</keyword>
<evidence type="ECO:0000313" key="6">
    <source>
        <dbReference type="EMBL" id="KAG9190903.1"/>
    </source>
</evidence>
<proteinExistence type="predicted"/>
<comment type="subcellular location">
    <subcellularLocation>
        <location evidence="1">Nucleus</location>
    </subcellularLocation>
</comment>
<comment type="caution">
    <text evidence="6">The sequence shown here is derived from an EMBL/GenBank/DDBJ whole genome shotgun (WGS) entry which is preliminary data.</text>
</comment>
<reference evidence="6" key="1">
    <citation type="submission" date="2021-07" db="EMBL/GenBank/DDBJ databases">
        <title>Genome Resource of American Ginseng Black Spot Pathogen Alternaria panax.</title>
        <authorList>
            <person name="Qiu C."/>
            <person name="Wang W."/>
            <person name="Liu Z."/>
        </authorList>
    </citation>
    <scope>NUCLEOTIDE SEQUENCE</scope>
    <source>
        <strain evidence="6">BNCC115425</strain>
    </source>
</reference>
<name>A0AAD4IAC8_9PLEO</name>
<evidence type="ECO:0008006" key="8">
    <source>
        <dbReference type="Google" id="ProtNLM"/>
    </source>
</evidence>
<dbReference type="GO" id="GO:0003677">
    <property type="term" value="F:DNA binding"/>
    <property type="evidence" value="ECO:0007669"/>
    <property type="project" value="UniProtKB-KW"/>
</dbReference>
<evidence type="ECO:0000256" key="3">
    <source>
        <dbReference type="ARBA" id="ARBA00023125"/>
    </source>
</evidence>
<keyword evidence="3" id="KW-0238">DNA-binding</keyword>
<dbReference type="GO" id="GO:0003700">
    <property type="term" value="F:DNA-binding transcription factor activity"/>
    <property type="evidence" value="ECO:0007669"/>
    <property type="project" value="InterPro"/>
</dbReference>
<sequence>MSRVDTFHLNLEVHTDQNTLYAPPLFVRHTLSAALSKHGQPSPSEHSAQTSHYPGRFAEQETVNGFAVPTIEATSDRPAKRQRTSSSLDLPAPATAQDVDNSPQTANEARIHITKELSTNGLLSDHQRSVLETAISFVDQLSHTPTPTMLDRSTFDQSMHVSTDMTKHEIFNVILGNEFKERGNAAVRYYTVDHVPPKAFEKIALALMEGTADEKTLNLYRVIVHFQAAVVLYASQLQGPKSAAVQRHIQQMEFNHLIAALTALDKVSFLTAPSLLVVQALVTGATMMQIMGNPVSCWELTAHASRTIVALGYHHIDKPIPETDTESEIYAIVGQCAYFDSVMSLLLLRPRSLPQLQVKASYLLRADSTSPMSVLELLPILDKILDLSLETKPSPAILSDEVAQLRAKMEGIYELMEKERQQHFLDSRSDALIHWKGMEFRYFSALTSVHRLSPTVTTNPSEREECLQSARKALECAKDIEELGRSLDHFIKGYDPYLAWTMLSYPLCPFFVVFCNVVGTSSARDFQLLQDVTDGLSALVTENKYVHRLHRLCATLLGLCKPLVRTSNLHEQVTQPNGGSAAPLATYPLPADFGNGPNILNNGGSDRNPSIMLSSWNDDMMWQLFQSQPSLDWFNADILDPSWGLGQTQ</sequence>
<organism evidence="6 7">
    <name type="scientific">Alternaria panax</name>
    <dbReference type="NCBI Taxonomy" id="48097"/>
    <lineage>
        <taxon>Eukaryota</taxon>
        <taxon>Fungi</taxon>
        <taxon>Dikarya</taxon>
        <taxon>Ascomycota</taxon>
        <taxon>Pezizomycotina</taxon>
        <taxon>Dothideomycetes</taxon>
        <taxon>Pleosporomycetidae</taxon>
        <taxon>Pleosporales</taxon>
        <taxon>Pleosporineae</taxon>
        <taxon>Pleosporaceae</taxon>
        <taxon>Alternaria</taxon>
        <taxon>Alternaria sect. Panax</taxon>
    </lineage>
</organism>
<evidence type="ECO:0000256" key="5">
    <source>
        <dbReference type="SAM" id="MobiDB-lite"/>
    </source>
</evidence>
<keyword evidence="4" id="KW-0539">Nucleus</keyword>
<evidence type="ECO:0000256" key="4">
    <source>
        <dbReference type="ARBA" id="ARBA00023242"/>
    </source>
</evidence>
<dbReference type="GO" id="GO:0046872">
    <property type="term" value="F:metal ion binding"/>
    <property type="evidence" value="ECO:0007669"/>
    <property type="project" value="UniProtKB-KW"/>
</dbReference>
<dbReference type="InterPro" id="IPR050987">
    <property type="entry name" value="AtrR-like"/>
</dbReference>
<dbReference type="AlphaFoldDB" id="A0AAD4IAC8"/>
<dbReference type="EMBL" id="JAANER010000004">
    <property type="protein sequence ID" value="KAG9190903.1"/>
    <property type="molecule type" value="Genomic_DNA"/>
</dbReference>
<feature type="region of interest" description="Disordered" evidence="5">
    <location>
        <begin position="70"/>
        <end position="106"/>
    </location>
</feature>
<dbReference type="CDD" id="cd12148">
    <property type="entry name" value="fungal_TF_MHR"/>
    <property type="match status" value="1"/>
</dbReference>
<dbReference type="PANTHER" id="PTHR46910">
    <property type="entry name" value="TRANSCRIPTION FACTOR PDR1"/>
    <property type="match status" value="1"/>
</dbReference>